<feature type="region of interest" description="Disordered" evidence="1">
    <location>
        <begin position="1"/>
        <end position="25"/>
    </location>
</feature>
<dbReference type="Proteomes" id="UP000018731">
    <property type="component" value="Unassembled WGS sequence"/>
</dbReference>
<dbReference type="AlphaFoldDB" id="V8CA03"/>
<dbReference type="OrthoDB" id="5339222at2"/>
<accession>V8CA03</accession>
<evidence type="ECO:0000256" key="1">
    <source>
        <dbReference type="SAM" id="MobiDB-lite"/>
    </source>
</evidence>
<reference evidence="2 3" key="1">
    <citation type="journal article" date="2014" name="Genome Announc.">
        <title>Draft genome sequences of six enterohepatic helicobacter species isolated from humans and one from rhesus macaques.</title>
        <authorList>
            <person name="Shen Z."/>
            <person name="Sheh A."/>
            <person name="Young S.K."/>
            <person name="Abouelliel A."/>
            <person name="Ward D.V."/>
            <person name="Earl A.M."/>
            <person name="Fox J.G."/>
        </authorList>
    </citation>
    <scope>NUCLEOTIDE SEQUENCE [LARGE SCALE GENOMIC DNA]</scope>
    <source>
        <strain evidence="2 3">MIT 99-5501</strain>
    </source>
</reference>
<dbReference type="EMBL" id="AZJI01000004">
    <property type="protein sequence ID" value="ETD24243.1"/>
    <property type="molecule type" value="Genomic_DNA"/>
</dbReference>
<gene>
    <name evidence="2" type="ORF">HMPREF2086_00993</name>
</gene>
<sequence>MSQVKQSMKQEATPNTHSTKEPNSKQYFIKATQSAGIQTRIVPCVLELEYAPLKSLSQDAVEKEYQVLGEQGNDIISQAMHFLNKESDSSNAMIIELLSQIYQKVAKIERIVMRESSQLIALDFRTSVAAFGHGVICCEEECFRVGEEYYARFVLPNVLQRIISVYAHAITPQIIKITSAHSSDMRVLDNYIAAKEMEQLREQRTK</sequence>
<comment type="caution">
    <text evidence="2">The sequence shown here is derived from an EMBL/GenBank/DDBJ whole genome shotgun (WGS) entry which is preliminary data.</text>
</comment>
<protein>
    <submittedName>
        <fullName evidence="2">Uncharacterized protein</fullName>
    </submittedName>
</protein>
<dbReference type="STRING" id="1357400.HMPREF2086_00993"/>
<dbReference type="HOGENOM" id="CLU_1473258_0_0_7"/>
<dbReference type="PATRIC" id="fig|1357400.3.peg.1358"/>
<organism evidence="2 3">
    <name type="scientific">Helicobacter macacae MIT 99-5501</name>
    <dbReference type="NCBI Taxonomy" id="1357400"/>
    <lineage>
        <taxon>Bacteria</taxon>
        <taxon>Pseudomonadati</taxon>
        <taxon>Campylobacterota</taxon>
        <taxon>Epsilonproteobacteria</taxon>
        <taxon>Campylobacterales</taxon>
        <taxon>Helicobacteraceae</taxon>
        <taxon>Helicobacter</taxon>
    </lineage>
</organism>
<evidence type="ECO:0000313" key="2">
    <source>
        <dbReference type="EMBL" id="ETD24243.1"/>
    </source>
</evidence>
<dbReference type="RefSeq" id="WP_023927719.1">
    <property type="nucleotide sequence ID" value="NZ_KI669454.1"/>
</dbReference>
<keyword evidence="3" id="KW-1185">Reference proteome</keyword>
<name>V8CA03_9HELI</name>
<evidence type="ECO:0000313" key="3">
    <source>
        <dbReference type="Proteomes" id="UP000018731"/>
    </source>
</evidence>
<feature type="compositionally biased region" description="Polar residues" evidence="1">
    <location>
        <begin position="1"/>
        <end position="17"/>
    </location>
</feature>
<proteinExistence type="predicted"/>